<evidence type="ECO:0000256" key="2">
    <source>
        <dbReference type="ARBA" id="ARBA00023015"/>
    </source>
</evidence>
<dbReference type="Gene3D" id="3.40.190.290">
    <property type="match status" value="1"/>
</dbReference>
<dbReference type="GO" id="GO:0043565">
    <property type="term" value="F:sequence-specific DNA binding"/>
    <property type="evidence" value="ECO:0007669"/>
    <property type="project" value="TreeGrafter"/>
</dbReference>
<gene>
    <name evidence="6" type="ORF">FNB15_07610</name>
</gene>
<evidence type="ECO:0000256" key="4">
    <source>
        <dbReference type="ARBA" id="ARBA00023163"/>
    </source>
</evidence>
<dbReference type="GO" id="GO:0006351">
    <property type="term" value="P:DNA-templated transcription"/>
    <property type="evidence" value="ECO:0007669"/>
    <property type="project" value="TreeGrafter"/>
</dbReference>
<dbReference type="PROSITE" id="PS50931">
    <property type="entry name" value="HTH_LYSR"/>
    <property type="match status" value="1"/>
</dbReference>
<evidence type="ECO:0000313" key="7">
    <source>
        <dbReference type="Proteomes" id="UP000317496"/>
    </source>
</evidence>
<keyword evidence="7" id="KW-1185">Reference proteome</keyword>
<name>A0A516H058_9PROT</name>
<dbReference type="Gene3D" id="1.10.10.10">
    <property type="entry name" value="Winged helix-like DNA-binding domain superfamily/Winged helix DNA-binding domain"/>
    <property type="match status" value="1"/>
</dbReference>
<evidence type="ECO:0000259" key="5">
    <source>
        <dbReference type="PROSITE" id="PS50931"/>
    </source>
</evidence>
<dbReference type="SUPFAM" id="SSF53850">
    <property type="entry name" value="Periplasmic binding protein-like II"/>
    <property type="match status" value="1"/>
</dbReference>
<keyword evidence="2" id="KW-0805">Transcription regulation</keyword>
<dbReference type="RefSeq" id="WP_144068127.1">
    <property type="nucleotide sequence ID" value="NZ_CP041636.1"/>
</dbReference>
<comment type="similarity">
    <text evidence="1">Belongs to the LysR transcriptional regulatory family.</text>
</comment>
<dbReference type="InterPro" id="IPR036390">
    <property type="entry name" value="WH_DNA-bd_sf"/>
</dbReference>
<dbReference type="GO" id="GO:0003700">
    <property type="term" value="F:DNA-binding transcription factor activity"/>
    <property type="evidence" value="ECO:0007669"/>
    <property type="project" value="InterPro"/>
</dbReference>
<dbReference type="OrthoDB" id="9812435at2"/>
<dbReference type="KEGG" id="fer:FNB15_07610"/>
<feature type="domain" description="HTH lysR-type" evidence="5">
    <location>
        <begin position="11"/>
        <end position="57"/>
    </location>
</feature>
<dbReference type="InterPro" id="IPR000847">
    <property type="entry name" value="LysR_HTH_N"/>
</dbReference>
<evidence type="ECO:0000256" key="3">
    <source>
        <dbReference type="ARBA" id="ARBA00023125"/>
    </source>
</evidence>
<reference evidence="6 7" key="1">
    <citation type="submission" date="2019-07" db="EMBL/GenBank/DDBJ databases">
        <title>Genome sequencing for Ferrovibrio sp. K5.</title>
        <authorList>
            <person name="Park S.-J."/>
        </authorList>
    </citation>
    <scope>NUCLEOTIDE SEQUENCE [LARGE SCALE GENOMIC DNA]</scope>
    <source>
        <strain evidence="6 7">K5</strain>
    </source>
</reference>
<accession>A0A516H058</accession>
<keyword evidence="4" id="KW-0804">Transcription</keyword>
<proteinExistence type="inferred from homology"/>
<dbReference type="SUPFAM" id="SSF46785">
    <property type="entry name" value="Winged helix' DNA-binding domain"/>
    <property type="match status" value="1"/>
</dbReference>
<dbReference type="AlphaFoldDB" id="A0A516H058"/>
<keyword evidence="3" id="KW-0238">DNA-binding</keyword>
<dbReference type="InterPro" id="IPR058163">
    <property type="entry name" value="LysR-type_TF_proteobact-type"/>
</dbReference>
<dbReference type="EMBL" id="CP041636">
    <property type="protein sequence ID" value="QDO97146.1"/>
    <property type="molecule type" value="Genomic_DNA"/>
</dbReference>
<dbReference type="PANTHER" id="PTHR30537:SF5">
    <property type="entry name" value="HTH-TYPE TRANSCRIPTIONAL ACTIVATOR TTDR-RELATED"/>
    <property type="match status" value="1"/>
</dbReference>
<dbReference type="Pfam" id="PF00126">
    <property type="entry name" value="HTH_1"/>
    <property type="match status" value="1"/>
</dbReference>
<organism evidence="6 7">
    <name type="scientific">Ferrovibrio terrae</name>
    <dbReference type="NCBI Taxonomy" id="2594003"/>
    <lineage>
        <taxon>Bacteria</taxon>
        <taxon>Pseudomonadati</taxon>
        <taxon>Pseudomonadota</taxon>
        <taxon>Alphaproteobacteria</taxon>
        <taxon>Rhodospirillales</taxon>
        <taxon>Rhodospirillaceae</taxon>
        <taxon>Ferrovibrio</taxon>
    </lineage>
</organism>
<sequence length="301" mass="32864">MDREYELYARVIETGSLAAAGRSLNLSPAMVSKRIAALEERLGARLLHRTTRKLATTEAGQRFYERVSEILAASREAESLVTGAAGEPTGRLRLTAPTSFGRLHVAPHLKAFLDRWPRLEIELDLSDGYVDLLGERIDLAIRIAPGVEAGLTGHRLAPNRRLLCASPAYLKQHGAPARVQDLRRHRLLAAERQLPWRLQGKGGQIVTVPGESAVRTNSSEVVRELAIAGLGIALRSTWDVGNELRSGVLQVVLPDHPGAADVNIFAVHPVTNFVTAGVRAFVDHLRAIYGDAPSWDRALKV</sequence>
<dbReference type="Pfam" id="PF03466">
    <property type="entry name" value="LysR_substrate"/>
    <property type="match status" value="1"/>
</dbReference>
<dbReference type="PANTHER" id="PTHR30537">
    <property type="entry name" value="HTH-TYPE TRANSCRIPTIONAL REGULATOR"/>
    <property type="match status" value="1"/>
</dbReference>
<dbReference type="CDD" id="cd08422">
    <property type="entry name" value="PBP2_CrgA_like"/>
    <property type="match status" value="1"/>
</dbReference>
<dbReference type="FunFam" id="1.10.10.10:FF:000001">
    <property type="entry name" value="LysR family transcriptional regulator"/>
    <property type="match status" value="1"/>
</dbReference>
<evidence type="ECO:0000256" key="1">
    <source>
        <dbReference type="ARBA" id="ARBA00009437"/>
    </source>
</evidence>
<dbReference type="Proteomes" id="UP000317496">
    <property type="component" value="Chromosome"/>
</dbReference>
<protein>
    <submittedName>
        <fullName evidence="6">LysR family transcriptional regulator</fullName>
    </submittedName>
</protein>
<dbReference type="InterPro" id="IPR036388">
    <property type="entry name" value="WH-like_DNA-bd_sf"/>
</dbReference>
<dbReference type="InterPro" id="IPR005119">
    <property type="entry name" value="LysR_subst-bd"/>
</dbReference>
<evidence type="ECO:0000313" key="6">
    <source>
        <dbReference type="EMBL" id="QDO97146.1"/>
    </source>
</evidence>